<keyword evidence="1" id="KW-0808">Transferase</keyword>
<proteinExistence type="predicted"/>
<dbReference type="RefSeq" id="WP_255027711.1">
    <property type="nucleotide sequence ID" value="NZ_JANDHW010000009.1"/>
</dbReference>
<reference evidence="4 5" key="1">
    <citation type="submission" date="2022-07" db="EMBL/GenBank/DDBJ databases">
        <title>Fecal culturing of patients with breast cancer.</title>
        <authorList>
            <person name="Teng N.M.Y."/>
            <person name="Kiu R."/>
            <person name="Evans R."/>
            <person name="Baker D.J."/>
            <person name="Zenner C."/>
            <person name="Robinson S.D."/>
            <person name="Hall L.J."/>
        </authorList>
    </citation>
    <scope>NUCLEOTIDE SEQUENCE [LARGE SCALE GENOMIC DNA]</scope>
    <source>
        <strain evidence="4 5">LH1063</strain>
    </source>
</reference>
<evidence type="ECO:0000256" key="2">
    <source>
        <dbReference type="ARBA" id="ARBA00023315"/>
    </source>
</evidence>
<dbReference type="SUPFAM" id="SSF53187">
    <property type="entry name" value="Zn-dependent exopeptidases"/>
    <property type="match status" value="1"/>
</dbReference>
<dbReference type="Proteomes" id="UP001205603">
    <property type="component" value="Unassembled WGS sequence"/>
</dbReference>
<organism evidence="4 5">
    <name type="scientific">Coprobacter tertius</name>
    <dbReference type="NCBI Taxonomy" id="2944915"/>
    <lineage>
        <taxon>Bacteria</taxon>
        <taxon>Pseudomonadati</taxon>
        <taxon>Bacteroidota</taxon>
        <taxon>Bacteroidia</taxon>
        <taxon>Bacteroidales</taxon>
        <taxon>Barnesiellaceae</taxon>
        <taxon>Coprobacter</taxon>
    </lineage>
</organism>
<keyword evidence="5" id="KW-1185">Reference proteome</keyword>
<evidence type="ECO:0000259" key="3">
    <source>
        <dbReference type="Pfam" id="PF04389"/>
    </source>
</evidence>
<dbReference type="EMBL" id="JANDHW010000009">
    <property type="protein sequence ID" value="MCP9612410.1"/>
    <property type="molecule type" value="Genomic_DNA"/>
</dbReference>
<sequence length="324" mass="36387">MAFSFLLMIACSARTHDKGGDKTEGIDLKPEVTAPVFDKDSAYRYVGKQTEFGFRVPNTKAHEATAQWLADELRRHGARVIVQEAQVTAYDGTLLNAKNIIGSFDADNPERILLFAHWDTRPYADHDPAPANYRKPIMGANDGASGVGVLLEIARLIGKQQPRVGIDIIFFDAEDYGQPEFATSPQQEDSWALGTQYWARKPHIPGYRARYGILLDMVGGKDALFYKEGFSRYYASGINDKVWKTAQRIGYGKYFVDIDGGYITDDHVYVNKMGIQSIDIIQQDPNTETGFCKQWHTLDDTMEHIDAETLKAVGQTVLEVIYNE</sequence>
<dbReference type="Gene3D" id="3.40.630.10">
    <property type="entry name" value="Zn peptidases"/>
    <property type="match status" value="1"/>
</dbReference>
<accession>A0ABT1MIH4</accession>
<dbReference type="InterPro" id="IPR007484">
    <property type="entry name" value="Peptidase_M28"/>
</dbReference>
<dbReference type="InterPro" id="IPR040234">
    <property type="entry name" value="QC/QCL"/>
</dbReference>
<dbReference type="PANTHER" id="PTHR12283:SF6">
    <property type="entry name" value="GLUTAMINYL-PEPTIDE CYCLOTRANSFERASE-RELATED"/>
    <property type="match status" value="1"/>
</dbReference>
<evidence type="ECO:0000313" key="5">
    <source>
        <dbReference type="Proteomes" id="UP001205603"/>
    </source>
</evidence>
<feature type="domain" description="Peptidase M28" evidence="3">
    <location>
        <begin position="99"/>
        <end position="320"/>
    </location>
</feature>
<evidence type="ECO:0000256" key="1">
    <source>
        <dbReference type="ARBA" id="ARBA00022679"/>
    </source>
</evidence>
<evidence type="ECO:0000313" key="4">
    <source>
        <dbReference type="EMBL" id="MCP9612410.1"/>
    </source>
</evidence>
<name>A0ABT1MIH4_9BACT</name>
<comment type="caution">
    <text evidence="4">The sequence shown here is derived from an EMBL/GenBank/DDBJ whole genome shotgun (WGS) entry which is preliminary data.</text>
</comment>
<dbReference type="Pfam" id="PF04389">
    <property type="entry name" value="Peptidase_M28"/>
    <property type="match status" value="1"/>
</dbReference>
<keyword evidence="2" id="KW-0012">Acyltransferase</keyword>
<gene>
    <name evidence="4" type="ORF">NMU02_09925</name>
</gene>
<protein>
    <submittedName>
        <fullName evidence="4">M28 family peptidase</fullName>
    </submittedName>
</protein>
<dbReference type="PANTHER" id="PTHR12283">
    <property type="entry name" value="GLUTAMINYL-PEPTIDE CYCLOTRANSFERASE"/>
    <property type="match status" value="1"/>
</dbReference>